<feature type="compositionally biased region" description="Low complexity" evidence="1">
    <location>
        <begin position="67"/>
        <end position="76"/>
    </location>
</feature>
<evidence type="ECO:0000313" key="2">
    <source>
        <dbReference type="EMBL" id="EMA52827.1"/>
    </source>
</evidence>
<comment type="caution">
    <text evidence="2">The sequence shown here is derived from an EMBL/GenBank/DDBJ whole genome shotgun (WGS) entry which is preliminary data.</text>
</comment>
<reference evidence="2 3" key="1">
    <citation type="journal article" date="2014" name="PLoS Genet.">
        <title>Phylogenetically driven sequencing of extremely halophilic archaea reveals strategies for static and dynamic osmo-response.</title>
        <authorList>
            <person name="Becker E.A."/>
            <person name="Seitzer P.M."/>
            <person name="Tritt A."/>
            <person name="Larsen D."/>
            <person name="Krusor M."/>
            <person name="Yao A.I."/>
            <person name="Wu D."/>
            <person name="Madern D."/>
            <person name="Eisen J.A."/>
            <person name="Darling A.E."/>
            <person name="Facciotti M.T."/>
        </authorList>
    </citation>
    <scope>NUCLEOTIDE SEQUENCE [LARGE SCALE GENOMIC DNA]</scope>
    <source>
        <strain evidence="2 3">JCM 13552</strain>
    </source>
</reference>
<protein>
    <submittedName>
        <fullName evidence="2">Uncharacterized protein</fullName>
    </submittedName>
</protein>
<evidence type="ECO:0000256" key="1">
    <source>
        <dbReference type="SAM" id="MobiDB-lite"/>
    </source>
</evidence>
<dbReference type="AlphaFoldDB" id="M0N4F7"/>
<accession>M0N4F7</accession>
<gene>
    <name evidence="2" type="ORF">C451_10410</name>
</gene>
<dbReference type="PATRIC" id="fig|1227457.3.peg.1945"/>
<keyword evidence="3" id="KW-1185">Reference proteome</keyword>
<dbReference type="EMBL" id="AOMF01000155">
    <property type="protein sequence ID" value="EMA52827.1"/>
    <property type="molecule type" value="Genomic_DNA"/>
</dbReference>
<dbReference type="Proteomes" id="UP000011680">
    <property type="component" value="Unassembled WGS sequence"/>
</dbReference>
<feature type="region of interest" description="Disordered" evidence="1">
    <location>
        <begin position="48"/>
        <end position="76"/>
    </location>
</feature>
<sequence length="132" mass="13835">MWSRLLVSSAERMTSKPFDALGERLPSRRVLAVGLVAALLVFAGCMGGGGGNNSSEGTTAMDGGAAEETTMMEDGGMAEETTMMEDGEETMMEDGEETTMMGEEETMMEGTDMGTEMEGTETMGNTTTEAAA</sequence>
<organism evidence="2 3">
    <name type="scientific">Halococcus thailandensis JCM 13552</name>
    <dbReference type="NCBI Taxonomy" id="1227457"/>
    <lineage>
        <taxon>Archaea</taxon>
        <taxon>Methanobacteriati</taxon>
        <taxon>Methanobacteriota</taxon>
        <taxon>Stenosarchaea group</taxon>
        <taxon>Halobacteria</taxon>
        <taxon>Halobacteriales</taxon>
        <taxon>Halococcaceae</taxon>
        <taxon>Halococcus</taxon>
    </lineage>
</organism>
<proteinExistence type="predicted"/>
<feature type="region of interest" description="Disordered" evidence="1">
    <location>
        <begin position="109"/>
        <end position="132"/>
    </location>
</feature>
<name>M0N4F7_9EURY</name>
<evidence type="ECO:0000313" key="3">
    <source>
        <dbReference type="Proteomes" id="UP000011680"/>
    </source>
</evidence>